<dbReference type="PROSITE" id="PS00396">
    <property type="entry name" value="TOPO_IA_1"/>
    <property type="match status" value="1"/>
</dbReference>
<dbReference type="Gene3D" id="1.10.290.10">
    <property type="entry name" value="Topoisomerase I, domain 4"/>
    <property type="match status" value="1"/>
</dbReference>
<evidence type="ECO:0000256" key="11">
    <source>
        <dbReference type="ARBA" id="ARBA00032235"/>
    </source>
</evidence>
<accession>A0ABW2EI95</accession>
<evidence type="ECO:0000256" key="9">
    <source>
        <dbReference type="ARBA" id="ARBA00030003"/>
    </source>
</evidence>
<dbReference type="Pfam" id="PF01131">
    <property type="entry name" value="Topoisom_bac"/>
    <property type="match status" value="1"/>
</dbReference>
<dbReference type="Pfam" id="PF13342">
    <property type="entry name" value="Toprim_Crpt"/>
    <property type="match status" value="1"/>
</dbReference>
<dbReference type="Gene3D" id="1.10.460.10">
    <property type="entry name" value="Topoisomerase I, domain 2"/>
    <property type="match status" value="1"/>
</dbReference>
<dbReference type="Pfam" id="PF01751">
    <property type="entry name" value="Toprim"/>
    <property type="match status" value="1"/>
</dbReference>
<evidence type="ECO:0000256" key="4">
    <source>
        <dbReference type="ARBA" id="ARBA00022723"/>
    </source>
</evidence>
<dbReference type="InterPro" id="IPR025589">
    <property type="entry name" value="Toprim_C_rpt"/>
</dbReference>
<dbReference type="Proteomes" id="UP001596410">
    <property type="component" value="Unassembled WGS sequence"/>
</dbReference>
<gene>
    <name evidence="16" type="ORF">ACFQIC_09220</name>
</gene>
<evidence type="ECO:0000256" key="1">
    <source>
        <dbReference type="ARBA" id="ARBA00000213"/>
    </source>
</evidence>
<evidence type="ECO:0000313" key="16">
    <source>
        <dbReference type="EMBL" id="MFC7062039.1"/>
    </source>
</evidence>
<dbReference type="PRINTS" id="PR00417">
    <property type="entry name" value="PRTPISMRASEI"/>
</dbReference>
<dbReference type="InterPro" id="IPR013825">
    <property type="entry name" value="Topo_IA_cen_sub2"/>
</dbReference>
<keyword evidence="5" id="KW-0460">Magnesium</keyword>
<reference evidence="17" key="1">
    <citation type="journal article" date="2019" name="Int. J. Syst. Evol. Microbiol.">
        <title>The Global Catalogue of Microorganisms (GCM) 10K type strain sequencing project: providing services to taxonomists for standard genome sequencing and annotation.</title>
        <authorList>
            <consortium name="The Broad Institute Genomics Platform"/>
            <consortium name="The Broad Institute Genome Sequencing Center for Infectious Disease"/>
            <person name="Wu L."/>
            <person name="Ma J."/>
        </authorList>
    </citation>
    <scope>NUCLEOTIDE SEQUENCE [LARGE SCALE GENOMIC DNA]</scope>
    <source>
        <strain evidence="17">CGMCC 4.1621</strain>
    </source>
</reference>
<name>A0ABW2EI95_9BACI</name>
<dbReference type="PANTHER" id="PTHR11390:SF21">
    <property type="entry name" value="DNA TOPOISOMERASE 3-ALPHA"/>
    <property type="match status" value="1"/>
</dbReference>
<dbReference type="InterPro" id="IPR034144">
    <property type="entry name" value="TOPRIM_TopoIII"/>
</dbReference>
<dbReference type="SMART" id="SM00493">
    <property type="entry name" value="TOPRIM"/>
    <property type="match status" value="1"/>
</dbReference>
<evidence type="ECO:0000256" key="12">
    <source>
        <dbReference type="ARBA" id="ARBA00032877"/>
    </source>
</evidence>
<evidence type="ECO:0000256" key="6">
    <source>
        <dbReference type="ARBA" id="ARBA00023029"/>
    </source>
</evidence>
<dbReference type="CDD" id="cd03362">
    <property type="entry name" value="TOPRIM_TopoIA_TopoIII"/>
    <property type="match status" value="1"/>
</dbReference>
<evidence type="ECO:0000256" key="8">
    <source>
        <dbReference type="ARBA" id="ARBA00023235"/>
    </source>
</evidence>
<feature type="region of interest" description="Disordered" evidence="13">
    <location>
        <begin position="273"/>
        <end position="294"/>
    </location>
</feature>
<keyword evidence="4" id="KW-0479">Metal-binding</keyword>
<dbReference type="SMART" id="SM00437">
    <property type="entry name" value="TOP1Ac"/>
    <property type="match status" value="1"/>
</dbReference>
<evidence type="ECO:0000256" key="7">
    <source>
        <dbReference type="ARBA" id="ARBA00023125"/>
    </source>
</evidence>
<dbReference type="InterPro" id="IPR006171">
    <property type="entry name" value="TOPRIM_dom"/>
</dbReference>
<dbReference type="EMBL" id="JBHSZV010000022">
    <property type="protein sequence ID" value="MFC7062039.1"/>
    <property type="molecule type" value="Genomic_DNA"/>
</dbReference>
<evidence type="ECO:0000259" key="15">
    <source>
        <dbReference type="PROSITE" id="PS52039"/>
    </source>
</evidence>
<dbReference type="SMART" id="SM00436">
    <property type="entry name" value="TOP1Bc"/>
    <property type="match status" value="1"/>
</dbReference>
<dbReference type="InterPro" id="IPR023406">
    <property type="entry name" value="Topo_IA_AS"/>
</dbReference>
<dbReference type="InterPro" id="IPR003601">
    <property type="entry name" value="Topo_IA_2"/>
</dbReference>
<evidence type="ECO:0000256" key="5">
    <source>
        <dbReference type="ARBA" id="ARBA00022842"/>
    </source>
</evidence>
<dbReference type="PROSITE" id="PS50880">
    <property type="entry name" value="TOPRIM"/>
    <property type="match status" value="1"/>
</dbReference>
<keyword evidence="8" id="KW-0413">Isomerase</keyword>
<dbReference type="NCBIfam" id="NF005829">
    <property type="entry name" value="PRK07726.1"/>
    <property type="match status" value="1"/>
</dbReference>
<dbReference type="InterPro" id="IPR023405">
    <property type="entry name" value="Topo_IA_core_domain"/>
</dbReference>
<dbReference type="NCBIfam" id="TIGR01056">
    <property type="entry name" value="topB"/>
    <property type="match status" value="1"/>
</dbReference>
<keyword evidence="17" id="KW-1185">Reference proteome</keyword>
<keyword evidence="6" id="KW-0799">Topoisomerase</keyword>
<comment type="caution">
    <text evidence="16">The sequence shown here is derived from an EMBL/GenBank/DDBJ whole genome shotgun (WGS) entry which is preliminary data.</text>
</comment>
<proteinExistence type="inferred from homology"/>
<evidence type="ECO:0000259" key="14">
    <source>
        <dbReference type="PROSITE" id="PS50880"/>
    </source>
</evidence>
<comment type="catalytic activity">
    <reaction evidence="1">
        <text>ATP-independent breakage of single-stranded DNA, followed by passage and rejoining.</text>
        <dbReference type="EC" id="5.6.2.1"/>
    </reaction>
</comment>
<dbReference type="SUPFAM" id="SSF56712">
    <property type="entry name" value="Prokaryotic type I DNA topoisomerase"/>
    <property type="match status" value="1"/>
</dbReference>
<dbReference type="InterPro" id="IPR003602">
    <property type="entry name" value="Topo_IA_DNA-bd_dom"/>
</dbReference>
<dbReference type="PANTHER" id="PTHR11390">
    <property type="entry name" value="PROKARYOTIC DNA TOPOISOMERASE"/>
    <property type="match status" value="1"/>
</dbReference>
<feature type="compositionally biased region" description="Polar residues" evidence="13">
    <location>
        <begin position="285"/>
        <end position="294"/>
    </location>
</feature>
<feature type="domain" description="Toprim" evidence="14">
    <location>
        <begin position="2"/>
        <end position="138"/>
    </location>
</feature>
<dbReference type="CDD" id="cd00186">
    <property type="entry name" value="TOP1Ac"/>
    <property type="match status" value="1"/>
</dbReference>
<keyword evidence="7" id="KW-0238">DNA-binding</keyword>
<dbReference type="Gene3D" id="2.70.20.10">
    <property type="entry name" value="Topoisomerase I, domain 3"/>
    <property type="match status" value="1"/>
</dbReference>
<sequence length="712" mass="82078">MTTVILAEKPSQAKAYAAAFKHTKNKDGYIEVQDDRFFSKAFITYGFGHLTQLVEPRHYKEEWKKWSLETLPILPKEYHFEVPKDKKKQFTIVQNLLKQASEIIVATDPDREGENIARSIIQLAGQSQKPTKRLWINSLEVGAIQEGFRHLKEGNEYLSLYKEAQTRQIGDWLVGMNGSRLYSLLLQKQGIRDSFSIGRVQTPTLYMIYQRKQEIEQFQPTPFFELFADVEVKEGVFQAKYEQRFSKKEDGQALMIQHDIKEENEAAIKKVDKKKKKTGSPKLHSLSSLQTKANRTWGDSPSDVLKTMQSLYEKKILSYPRTDTQHITENEFSYLTKHLQDYQKLAHVSFDPTYTKPRKKYVDRSKVQEHYAIIPTKKIPTVQELQSLTGRERRMYFEILFTTLAMFHDDYHYEETKVEVDINGVIFKATGKVEIEKGWRRLFQKEKKDSQEEMPKLPLIQEGEKGRAHINLKEGETKPPKPYTEGQLITMMKTAGKALDDEEAQATLKETEGIGTEATRANIIDTLKYQKYIDVRKNQVNVTSKGEMICQVVAKTLLSSPEMTAKWEQFLEKIGKGSAQQQGFLDNIEKFVLHLIEKAPKEMTNHDFTSSIEQTQKEEHVASCPSCNKGSLIDKGKFYGCNRYKEGCKQTLPKTFLKKKISPTNIKKLAQGKKTGLIKAMKGKSNKPFDAYLKLNQGQIELEFKNKSSNPK</sequence>
<comment type="similarity">
    <text evidence="2">Belongs to the type IA topoisomerase family.</text>
</comment>
<dbReference type="PROSITE" id="PS52039">
    <property type="entry name" value="TOPO_IA_2"/>
    <property type="match status" value="1"/>
</dbReference>
<dbReference type="RefSeq" id="WP_204708950.1">
    <property type="nucleotide sequence ID" value="NZ_JBHSZV010000022.1"/>
</dbReference>
<protein>
    <recommendedName>
        <fullName evidence="3">DNA topoisomerase</fullName>
        <ecNumber evidence="3">5.6.2.1</ecNumber>
    </recommendedName>
    <alternativeName>
        <fullName evidence="12">Omega-protein</fullName>
    </alternativeName>
    <alternativeName>
        <fullName evidence="11">Relaxing enzyme</fullName>
    </alternativeName>
    <alternativeName>
        <fullName evidence="9">Swivelase</fullName>
    </alternativeName>
    <alternativeName>
        <fullName evidence="10">Untwisting enzyme</fullName>
    </alternativeName>
</protein>
<evidence type="ECO:0000256" key="13">
    <source>
        <dbReference type="SAM" id="MobiDB-lite"/>
    </source>
</evidence>
<dbReference type="InterPro" id="IPR013826">
    <property type="entry name" value="Topo_IA_cen_sub3"/>
</dbReference>
<dbReference type="EC" id="5.6.2.1" evidence="3"/>
<dbReference type="Gene3D" id="3.40.50.140">
    <property type="match status" value="1"/>
</dbReference>
<evidence type="ECO:0000256" key="3">
    <source>
        <dbReference type="ARBA" id="ARBA00012891"/>
    </source>
</evidence>
<organism evidence="16 17">
    <name type="scientific">Halobacillus seohaensis</name>
    <dbReference type="NCBI Taxonomy" id="447421"/>
    <lineage>
        <taxon>Bacteria</taxon>
        <taxon>Bacillati</taxon>
        <taxon>Bacillota</taxon>
        <taxon>Bacilli</taxon>
        <taxon>Bacillales</taxon>
        <taxon>Bacillaceae</taxon>
        <taxon>Halobacillus</taxon>
    </lineage>
</organism>
<evidence type="ECO:0000256" key="10">
    <source>
        <dbReference type="ARBA" id="ARBA00031985"/>
    </source>
</evidence>
<evidence type="ECO:0000256" key="2">
    <source>
        <dbReference type="ARBA" id="ARBA00009446"/>
    </source>
</evidence>
<dbReference type="InterPro" id="IPR013824">
    <property type="entry name" value="Topo_IA_cen_sub1"/>
</dbReference>
<dbReference type="InterPro" id="IPR013497">
    <property type="entry name" value="Topo_IA_cen"/>
</dbReference>
<dbReference type="InterPro" id="IPR005738">
    <property type="entry name" value="TopoIII"/>
</dbReference>
<evidence type="ECO:0000313" key="17">
    <source>
        <dbReference type="Proteomes" id="UP001596410"/>
    </source>
</evidence>
<feature type="domain" description="Topo IA-type catalytic" evidence="15">
    <location>
        <begin position="157"/>
        <end position="596"/>
    </location>
</feature>
<dbReference type="InterPro" id="IPR000380">
    <property type="entry name" value="Topo_IA"/>
</dbReference>